<dbReference type="InterPro" id="IPR019734">
    <property type="entry name" value="TPR_rpt"/>
</dbReference>
<dbReference type="PROSITE" id="PS00107">
    <property type="entry name" value="PROTEIN_KINASE_ATP"/>
    <property type="match status" value="1"/>
</dbReference>
<sequence>MAEGASGGGWVSRQVAAMAAAWDRGEPISAAEVLERHPELDAEAAVRLIYEEVALRREAGLEVDTSEVVRRHPRWGDELRDLFACDRLIRSSGPALGADLPEAGESLGSFVLLEELGRGASGRTFLATDPTLADRPVVVKVVSDDQDEHLALAQLRHTHIVPLFSEQTIPERGLRVLCMPYLGGASLAQVLTDLAETPPGRRSGAEVLRILDRLPRTILGPPPAAGPFRRGLEGASYVDVVAWIAACLADALEYAHARGIVHMDLKPSNVLIAADGQPMLLDFHLARAPIRAGERLAGRLGGTPGWMAPEQEAAMAAIASGRPAPADVDGRADIYALGLLLRMALGVEDPGPDASRFRRPAWVGVALADVVRKCLAPAPRDRYGDAATLADDLRRQLDDLPLRGVRNRDPIERWRKWRRRHPGAFAWGIAVATTLLALAVAGGAALAVYAQRVESIRTALENGRRDLAAGRFDEALQLFGGGLEQARSLPAVGALKDALEAQIGLARRSRLAGDVHALADTVRFRHGVELPDRAEAQSLERACREIWDRRGQLLARAGPPLPPTAEARIRTDLIELAAVRIDLATRPGAGDEGRRDAAKLLDEAEADFGASFALDARRARIAGTPDESRPPNTAWEHDDRGRYLLRSGRIAEAAQAFDRALDLRPQDFWPNFYAGICAFRLGDFEAATAAFHTCAALAPEAASCPFHRGLAHEAMGQDDRAFRDYSRALELDPDLAPARLNRGILSYKAGRLDEAVADFERGVHARPDRETLGKFRHNLALARRALGDLPAARADAEAALSLGVEEARSLLDDSH</sequence>
<evidence type="ECO:0000256" key="6">
    <source>
        <dbReference type="PROSITE-ProRule" id="PRU10141"/>
    </source>
</evidence>
<dbReference type="PROSITE" id="PS50011">
    <property type="entry name" value="PROTEIN_KINASE_DOM"/>
    <property type="match status" value="1"/>
</dbReference>
<organism evidence="9 10">
    <name type="scientific">Paludisphaera mucosa</name>
    <dbReference type="NCBI Taxonomy" id="3030827"/>
    <lineage>
        <taxon>Bacteria</taxon>
        <taxon>Pseudomonadati</taxon>
        <taxon>Planctomycetota</taxon>
        <taxon>Planctomycetia</taxon>
        <taxon>Isosphaerales</taxon>
        <taxon>Isosphaeraceae</taxon>
        <taxon>Paludisphaera</taxon>
    </lineage>
</organism>
<dbReference type="SMART" id="SM00220">
    <property type="entry name" value="S_TKc"/>
    <property type="match status" value="1"/>
</dbReference>
<keyword evidence="5" id="KW-0802">TPR repeat</keyword>
<feature type="transmembrane region" description="Helical" evidence="7">
    <location>
        <begin position="424"/>
        <end position="450"/>
    </location>
</feature>
<dbReference type="Proteomes" id="UP001216907">
    <property type="component" value="Unassembled WGS sequence"/>
</dbReference>
<dbReference type="InterPro" id="IPR017441">
    <property type="entry name" value="Protein_kinase_ATP_BS"/>
</dbReference>
<gene>
    <name evidence="9" type="ORF">PZE19_30260</name>
</gene>
<evidence type="ECO:0000313" key="9">
    <source>
        <dbReference type="EMBL" id="MDG3008070.1"/>
    </source>
</evidence>
<evidence type="ECO:0000256" key="2">
    <source>
        <dbReference type="ARBA" id="ARBA00022741"/>
    </source>
</evidence>
<dbReference type="Pfam" id="PF00069">
    <property type="entry name" value="Pkinase"/>
    <property type="match status" value="1"/>
</dbReference>
<dbReference type="EMBL" id="JARRAG010000002">
    <property type="protein sequence ID" value="MDG3008070.1"/>
    <property type="molecule type" value="Genomic_DNA"/>
</dbReference>
<name>A0ABT6FKH4_9BACT</name>
<dbReference type="SUPFAM" id="SSF56112">
    <property type="entry name" value="Protein kinase-like (PK-like)"/>
    <property type="match status" value="1"/>
</dbReference>
<dbReference type="Gene3D" id="1.25.40.10">
    <property type="entry name" value="Tetratricopeptide repeat domain"/>
    <property type="match status" value="2"/>
</dbReference>
<evidence type="ECO:0000259" key="8">
    <source>
        <dbReference type="PROSITE" id="PS50011"/>
    </source>
</evidence>
<evidence type="ECO:0000256" key="4">
    <source>
        <dbReference type="ARBA" id="ARBA00022840"/>
    </source>
</evidence>
<dbReference type="CDD" id="cd14014">
    <property type="entry name" value="STKc_PknB_like"/>
    <property type="match status" value="1"/>
</dbReference>
<keyword evidence="3 9" id="KW-0418">Kinase</keyword>
<feature type="repeat" description="TPR" evidence="5">
    <location>
        <begin position="702"/>
        <end position="735"/>
    </location>
</feature>
<dbReference type="PANTHER" id="PTHR43289:SF6">
    <property type="entry name" value="SERINE_THREONINE-PROTEIN KINASE NEKL-3"/>
    <property type="match status" value="1"/>
</dbReference>
<dbReference type="Gene3D" id="1.10.510.10">
    <property type="entry name" value="Transferase(Phosphotransferase) domain 1"/>
    <property type="match status" value="2"/>
</dbReference>
<dbReference type="InterPro" id="IPR000719">
    <property type="entry name" value="Prot_kinase_dom"/>
</dbReference>
<dbReference type="PROSITE" id="PS50005">
    <property type="entry name" value="TPR"/>
    <property type="match status" value="3"/>
</dbReference>
<dbReference type="InterPro" id="IPR011009">
    <property type="entry name" value="Kinase-like_dom_sf"/>
</dbReference>
<keyword evidence="7" id="KW-0812">Transmembrane</keyword>
<keyword evidence="4 6" id="KW-0067">ATP-binding</keyword>
<evidence type="ECO:0000256" key="3">
    <source>
        <dbReference type="ARBA" id="ARBA00022777"/>
    </source>
</evidence>
<evidence type="ECO:0000256" key="1">
    <source>
        <dbReference type="ARBA" id="ARBA00022679"/>
    </source>
</evidence>
<evidence type="ECO:0000313" key="10">
    <source>
        <dbReference type="Proteomes" id="UP001216907"/>
    </source>
</evidence>
<dbReference type="InterPro" id="IPR011990">
    <property type="entry name" value="TPR-like_helical_dom_sf"/>
</dbReference>
<dbReference type="Pfam" id="PF13432">
    <property type="entry name" value="TPR_16"/>
    <property type="match status" value="2"/>
</dbReference>
<feature type="repeat" description="TPR" evidence="5">
    <location>
        <begin position="634"/>
        <end position="667"/>
    </location>
</feature>
<evidence type="ECO:0000256" key="5">
    <source>
        <dbReference type="PROSITE-ProRule" id="PRU00339"/>
    </source>
</evidence>
<feature type="binding site" evidence="6">
    <location>
        <position position="140"/>
    </location>
    <ligand>
        <name>ATP</name>
        <dbReference type="ChEBI" id="CHEBI:30616"/>
    </ligand>
</feature>
<dbReference type="PANTHER" id="PTHR43289">
    <property type="entry name" value="MITOGEN-ACTIVATED PROTEIN KINASE KINASE KINASE 20-RELATED"/>
    <property type="match status" value="1"/>
</dbReference>
<reference evidence="9 10" key="1">
    <citation type="submission" date="2023-03" db="EMBL/GenBank/DDBJ databases">
        <title>Paludisphaera mucosa sp. nov. a novel planctomycete from northern fen.</title>
        <authorList>
            <person name="Ivanova A."/>
        </authorList>
    </citation>
    <scope>NUCLEOTIDE SEQUENCE [LARGE SCALE GENOMIC DNA]</scope>
    <source>
        <strain evidence="9 10">Pla2</strain>
    </source>
</reference>
<keyword evidence="2 6" id="KW-0547">Nucleotide-binding</keyword>
<keyword evidence="10" id="KW-1185">Reference proteome</keyword>
<accession>A0ABT6FKH4</accession>
<dbReference type="EC" id="2.7.11.1" evidence="9"/>
<dbReference type="SMART" id="SM00028">
    <property type="entry name" value="TPR"/>
    <property type="match status" value="5"/>
</dbReference>
<keyword evidence="7" id="KW-1133">Transmembrane helix</keyword>
<keyword evidence="7" id="KW-0472">Membrane</keyword>
<dbReference type="InterPro" id="IPR008271">
    <property type="entry name" value="Ser/Thr_kinase_AS"/>
</dbReference>
<comment type="caution">
    <text evidence="9">The sequence shown here is derived from an EMBL/GenBank/DDBJ whole genome shotgun (WGS) entry which is preliminary data.</text>
</comment>
<dbReference type="GO" id="GO:0004674">
    <property type="term" value="F:protein serine/threonine kinase activity"/>
    <property type="evidence" value="ECO:0007669"/>
    <property type="project" value="UniProtKB-EC"/>
</dbReference>
<dbReference type="PROSITE" id="PS00108">
    <property type="entry name" value="PROTEIN_KINASE_ST"/>
    <property type="match status" value="1"/>
</dbReference>
<evidence type="ECO:0000256" key="7">
    <source>
        <dbReference type="SAM" id="Phobius"/>
    </source>
</evidence>
<feature type="repeat" description="TPR" evidence="5">
    <location>
        <begin position="736"/>
        <end position="769"/>
    </location>
</feature>
<proteinExistence type="predicted"/>
<dbReference type="SUPFAM" id="SSF48452">
    <property type="entry name" value="TPR-like"/>
    <property type="match status" value="1"/>
</dbReference>
<protein>
    <submittedName>
        <fullName evidence="9">Serine/threonine-protein kinase</fullName>
        <ecNumber evidence="9">2.7.11.1</ecNumber>
    </submittedName>
</protein>
<keyword evidence="1 9" id="KW-0808">Transferase</keyword>
<feature type="domain" description="Protein kinase" evidence="8">
    <location>
        <begin position="110"/>
        <end position="394"/>
    </location>
</feature>
<dbReference type="RefSeq" id="WP_277864338.1">
    <property type="nucleotide sequence ID" value="NZ_JARRAG010000002.1"/>
</dbReference>